<name>A0A1R2AQ95_9CILI</name>
<reference evidence="1 2" key="1">
    <citation type="submission" date="2016-11" db="EMBL/GenBank/DDBJ databases">
        <title>The macronuclear genome of Stentor coeruleus: a giant cell with tiny introns.</title>
        <authorList>
            <person name="Slabodnick M."/>
            <person name="Ruby J.G."/>
            <person name="Reiff S.B."/>
            <person name="Swart E.C."/>
            <person name="Gosai S."/>
            <person name="Prabakaran S."/>
            <person name="Witkowska E."/>
            <person name="Larue G.E."/>
            <person name="Fisher S."/>
            <person name="Freeman R.M."/>
            <person name="Gunawardena J."/>
            <person name="Chu W."/>
            <person name="Stover N.A."/>
            <person name="Gregory B.D."/>
            <person name="Nowacki M."/>
            <person name="Derisi J."/>
            <person name="Roy S.W."/>
            <person name="Marshall W.F."/>
            <person name="Sood P."/>
        </authorList>
    </citation>
    <scope>NUCLEOTIDE SEQUENCE [LARGE SCALE GENOMIC DNA]</scope>
    <source>
        <strain evidence="1">WM001</strain>
    </source>
</reference>
<keyword evidence="2" id="KW-1185">Reference proteome</keyword>
<sequence>MSESIKGLEKCINNGNIAEAMQHISILGEKRLRISVKVRQPASPIRSRPPVQYPRPSPALSKQEIINELINTYEIDEQTAVWAAGATNSIERALDIIFKS</sequence>
<dbReference type="AlphaFoldDB" id="A0A1R2AQ95"/>
<dbReference type="EMBL" id="MPUH01001652">
    <property type="protein sequence ID" value="OMJ66708.1"/>
    <property type="molecule type" value="Genomic_DNA"/>
</dbReference>
<evidence type="ECO:0000313" key="2">
    <source>
        <dbReference type="Proteomes" id="UP000187209"/>
    </source>
</evidence>
<gene>
    <name evidence="1" type="ORF">SteCoe_36358</name>
</gene>
<dbReference type="Proteomes" id="UP000187209">
    <property type="component" value="Unassembled WGS sequence"/>
</dbReference>
<accession>A0A1R2AQ95</accession>
<comment type="caution">
    <text evidence="1">The sequence shown here is derived from an EMBL/GenBank/DDBJ whole genome shotgun (WGS) entry which is preliminary data.</text>
</comment>
<organism evidence="1 2">
    <name type="scientific">Stentor coeruleus</name>
    <dbReference type="NCBI Taxonomy" id="5963"/>
    <lineage>
        <taxon>Eukaryota</taxon>
        <taxon>Sar</taxon>
        <taxon>Alveolata</taxon>
        <taxon>Ciliophora</taxon>
        <taxon>Postciliodesmatophora</taxon>
        <taxon>Heterotrichea</taxon>
        <taxon>Heterotrichida</taxon>
        <taxon>Stentoridae</taxon>
        <taxon>Stentor</taxon>
    </lineage>
</organism>
<evidence type="ECO:0000313" key="1">
    <source>
        <dbReference type="EMBL" id="OMJ66708.1"/>
    </source>
</evidence>
<protein>
    <submittedName>
        <fullName evidence="1">Uncharacterized protein</fullName>
    </submittedName>
</protein>
<proteinExistence type="predicted"/>